<organism evidence="5 6">
    <name type="scientific">Magnetofaba australis IT-1</name>
    <dbReference type="NCBI Taxonomy" id="1434232"/>
    <lineage>
        <taxon>Bacteria</taxon>
        <taxon>Pseudomonadati</taxon>
        <taxon>Pseudomonadota</taxon>
        <taxon>Magnetococcia</taxon>
        <taxon>Magnetococcales</taxon>
        <taxon>Magnetococcaceae</taxon>
        <taxon>Magnetofaba</taxon>
    </lineage>
</organism>
<dbReference type="STRING" id="1434232.MAIT1_04450"/>
<dbReference type="Pfam" id="PF00027">
    <property type="entry name" value="cNMP_binding"/>
    <property type="match status" value="2"/>
</dbReference>
<dbReference type="InterPro" id="IPR018490">
    <property type="entry name" value="cNMP-bd_dom_sf"/>
</dbReference>
<dbReference type="Pfam" id="PF05157">
    <property type="entry name" value="MshEN"/>
    <property type="match status" value="1"/>
</dbReference>
<dbReference type="InterPro" id="IPR000595">
    <property type="entry name" value="cNMP-bd_dom"/>
</dbReference>
<dbReference type="InterPro" id="IPR001482">
    <property type="entry name" value="T2SS/T4SS_dom"/>
</dbReference>
<reference evidence="5 6" key="1">
    <citation type="journal article" date="2016" name="BMC Genomics">
        <title>Combined genomic and structural analyses of a cultured magnetotactic bacterium reveals its niche adaptation to a dynamic environment.</title>
        <authorList>
            <person name="Araujo A.C."/>
            <person name="Morillo V."/>
            <person name="Cypriano J."/>
            <person name="Teixeira L.C."/>
            <person name="Leao P."/>
            <person name="Lyra S."/>
            <person name="Almeida L.G."/>
            <person name="Bazylinski D.A."/>
            <person name="Vasconcellos A.T."/>
            <person name="Abreu F."/>
            <person name="Lins U."/>
        </authorList>
    </citation>
    <scope>NUCLEOTIDE SEQUENCE [LARGE SCALE GENOMIC DNA]</scope>
    <source>
        <strain evidence="5 6">IT-1</strain>
    </source>
</reference>
<dbReference type="GO" id="GO:0016887">
    <property type="term" value="F:ATP hydrolysis activity"/>
    <property type="evidence" value="ECO:0007669"/>
    <property type="project" value="TreeGrafter"/>
</dbReference>
<evidence type="ECO:0000313" key="5">
    <source>
        <dbReference type="EMBL" id="OSM07331.1"/>
    </source>
</evidence>
<dbReference type="RefSeq" id="WP_085440343.1">
    <property type="nucleotide sequence ID" value="NZ_LVJN01000014.1"/>
</dbReference>
<dbReference type="CDD" id="cd00038">
    <property type="entry name" value="CAP_ED"/>
    <property type="match status" value="2"/>
</dbReference>
<dbReference type="PANTHER" id="PTHR30258">
    <property type="entry name" value="TYPE II SECRETION SYSTEM PROTEIN GSPE-RELATED"/>
    <property type="match status" value="1"/>
</dbReference>
<dbReference type="EMBL" id="LVJN01000014">
    <property type="protein sequence ID" value="OSM07331.1"/>
    <property type="molecule type" value="Genomic_DNA"/>
</dbReference>
<keyword evidence="2" id="KW-0547">Nucleotide-binding</keyword>
<comment type="caution">
    <text evidence="5">The sequence shown here is derived from an EMBL/GenBank/DDBJ whole genome shotgun (WGS) entry which is preliminary data.</text>
</comment>
<dbReference type="InterPro" id="IPR003593">
    <property type="entry name" value="AAA+_ATPase"/>
</dbReference>
<protein>
    <submittedName>
        <fullName evidence="5">Putative type II secretion system protein E</fullName>
    </submittedName>
</protein>
<keyword evidence="6" id="KW-1185">Reference proteome</keyword>
<name>A0A1Y2K9Y7_9PROT</name>
<comment type="similarity">
    <text evidence="1">Belongs to the GSP E family.</text>
</comment>
<dbReference type="SMART" id="SM00382">
    <property type="entry name" value="AAA"/>
    <property type="match status" value="1"/>
</dbReference>
<dbReference type="SUPFAM" id="SSF160246">
    <property type="entry name" value="EspE N-terminal domain-like"/>
    <property type="match status" value="1"/>
</dbReference>
<dbReference type="PROSITE" id="PS50042">
    <property type="entry name" value="CNMP_BINDING_3"/>
    <property type="match status" value="2"/>
</dbReference>
<keyword evidence="3" id="KW-0067">ATP-binding</keyword>
<dbReference type="GO" id="GO:0005886">
    <property type="term" value="C:plasma membrane"/>
    <property type="evidence" value="ECO:0007669"/>
    <property type="project" value="TreeGrafter"/>
</dbReference>
<evidence type="ECO:0000313" key="6">
    <source>
        <dbReference type="Proteomes" id="UP000194003"/>
    </source>
</evidence>
<dbReference type="Gene3D" id="3.40.50.300">
    <property type="entry name" value="P-loop containing nucleotide triphosphate hydrolases"/>
    <property type="match status" value="1"/>
</dbReference>
<dbReference type="AlphaFoldDB" id="A0A1Y2K9Y7"/>
<dbReference type="InterPro" id="IPR027417">
    <property type="entry name" value="P-loop_NTPase"/>
</dbReference>
<feature type="domain" description="Cyclic nucleotide-binding" evidence="4">
    <location>
        <begin position="29"/>
        <end position="103"/>
    </location>
</feature>
<proteinExistence type="inferred from homology"/>
<dbReference type="Gene3D" id="3.30.300.160">
    <property type="entry name" value="Type II secretion system, protein E, N-terminal domain"/>
    <property type="match status" value="1"/>
</dbReference>
<dbReference type="SMART" id="SM00100">
    <property type="entry name" value="cNMP"/>
    <property type="match status" value="2"/>
</dbReference>
<dbReference type="Proteomes" id="UP000194003">
    <property type="component" value="Unassembled WGS sequence"/>
</dbReference>
<dbReference type="GO" id="GO:0005524">
    <property type="term" value="F:ATP binding"/>
    <property type="evidence" value="ECO:0007669"/>
    <property type="project" value="UniProtKB-KW"/>
</dbReference>
<dbReference type="FunFam" id="3.30.450.90:FF:000001">
    <property type="entry name" value="Type II secretion system ATPase GspE"/>
    <property type="match status" value="1"/>
</dbReference>
<dbReference type="PROSITE" id="PS00662">
    <property type="entry name" value="T2SP_E"/>
    <property type="match status" value="1"/>
</dbReference>
<dbReference type="Gene3D" id="2.60.120.10">
    <property type="entry name" value="Jelly Rolls"/>
    <property type="match status" value="2"/>
</dbReference>
<dbReference type="OrthoDB" id="9804785at2"/>
<dbReference type="InterPro" id="IPR014710">
    <property type="entry name" value="RmlC-like_jellyroll"/>
</dbReference>
<dbReference type="SUPFAM" id="SSF52540">
    <property type="entry name" value="P-loop containing nucleoside triphosphate hydrolases"/>
    <property type="match status" value="1"/>
</dbReference>
<dbReference type="InterPro" id="IPR037257">
    <property type="entry name" value="T2SS_E_N_sf"/>
</dbReference>
<dbReference type="PANTHER" id="PTHR30258:SF13">
    <property type="entry name" value="SECRETION PATHWAY ATPASE-RELATED"/>
    <property type="match status" value="1"/>
</dbReference>
<gene>
    <name evidence="5" type="ORF">MAIT1_04450</name>
</gene>
<dbReference type="FunFam" id="3.40.50.300:FF:000398">
    <property type="entry name" value="Type IV pilus assembly ATPase PilB"/>
    <property type="match status" value="1"/>
</dbReference>
<evidence type="ECO:0000256" key="2">
    <source>
        <dbReference type="ARBA" id="ARBA00022741"/>
    </source>
</evidence>
<dbReference type="Gene3D" id="3.30.450.90">
    <property type="match status" value="1"/>
</dbReference>
<dbReference type="SUPFAM" id="SSF51206">
    <property type="entry name" value="cAMP-binding domain-like"/>
    <property type="match status" value="2"/>
</dbReference>
<evidence type="ECO:0000256" key="3">
    <source>
        <dbReference type="ARBA" id="ARBA00022840"/>
    </source>
</evidence>
<dbReference type="InterPro" id="IPR007831">
    <property type="entry name" value="T2SS_GspE_N"/>
</dbReference>
<accession>A0A1Y2K9Y7</accession>
<evidence type="ECO:0000256" key="1">
    <source>
        <dbReference type="ARBA" id="ARBA00006611"/>
    </source>
</evidence>
<feature type="domain" description="Cyclic nucleotide-binding" evidence="4">
    <location>
        <begin position="159"/>
        <end position="260"/>
    </location>
</feature>
<dbReference type="Pfam" id="PF00437">
    <property type="entry name" value="T2SSE"/>
    <property type="match status" value="1"/>
</dbReference>
<sequence length="809" mass="89000">MQSDEALSTGLRPAPSQIKALFGGGGAAFSALLTDEWVDWLVERLTVLTVDAGDYLCRQGEASPGLSWVAQGRARAVNDEHPRNPFVMQVFGEGGYFCEEGMFEAHAAFSIQATEKLSIFRLSPQHSAELAARLPQLAEQLQFQRRYLDKIKFLSNVKLLQELVLLDLERLAATMETVALESGEYLFHENDAGGSAFVIYQGALEIIKESTGNLHVVSLSVGDVVGEMSLVDGLPRNAGARASQPTVVWRLLSGSYLEVIDASLKKQVDERLVVHQAMAFDSHTSKGQRNIVSAFSHAEDLQRYWELIKQERKPIVEALAEVAQVLEMDYLAPSSNVLMDPELLRHVPHHYAQAHQVLPIYRVGDRVEALSVTPFLGGVLTELTSLLGQRVALRLTEPEFLNKLIESRYGADTGLSGSLSDLGDIGNYDELDTIEDLVDQAQAAPIIKLVNNFFVDSIANKSSDIHIEPYEEHLEVRFRTDGILHPVSTFPRKLQGAIVSRIKIMANLDIAERRSPQDGAISLRLEGKSFDIRVATVPTVFGEGVVMRILDKSNVQIDLEQIGFSEQTLTLWREAIGNTNGVILVTGPTGSGKTTSLYATLNHVKSPEVKVITTEDPVEYQLAGIKQIQVNPKVNLTFATALRSILRLDPDIIMVGEIRDEETANIAIESALTGHLVFSTLHTNDAPASMTRLIEMGIEPYLVASAVKAVLAQRLVRRLCPACREQDDSGVWRAVGCKACGQSGYKGRLGIYELMLMSDPLRALVNERADARVLSLKAQEMGMVTLRQDGEEKAAAGFTTLEEVRRVVN</sequence>
<dbReference type="CDD" id="cd01129">
    <property type="entry name" value="PulE-GspE-like"/>
    <property type="match status" value="1"/>
</dbReference>
<evidence type="ECO:0000259" key="4">
    <source>
        <dbReference type="PROSITE" id="PS50042"/>
    </source>
</evidence>